<feature type="transmembrane region" description="Helical" evidence="1">
    <location>
        <begin position="58"/>
        <end position="81"/>
    </location>
</feature>
<organism evidence="3 4">
    <name type="scientific">Actinoplanes missouriensis (strain ATCC 14538 / DSM 43046 / CBS 188.64 / JCM 3121 / NBRC 102363 / NCIMB 12654 / NRRL B-3342 / UNCC 431)</name>
    <dbReference type="NCBI Taxonomy" id="512565"/>
    <lineage>
        <taxon>Bacteria</taxon>
        <taxon>Bacillati</taxon>
        <taxon>Actinomycetota</taxon>
        <taxon>Actinomycetes</taxon>
        <taxon>Micromonosporales</taxon>
        <taxon>Micromonosporaceae</taxon>
        <taxon>Actinoplanes</taxon>
    </lineage>
</organism>
<keyword evidence="1" id="KW-1133">Transmembrane helix</keyword>
<protein>
    <recommendedName>
        <fullName evidence="5">Integral membrane protein</fullName>
    </recommendedName>
</protein>
<dbReference type="OrthoDB" id="9954377at2"/>
<evidence type="ECO:0000313" key="4">
    <source>
        <dbReference type="Proteomes" id="UP000007882"/>
    </source>
</evidence>
<feature type="signal peptide" evidence="2">
    <location>
        <begin position="1"/>
        <end position="21"/>
    </location>
</feature>
<proteinExistence type="predicted"/>
<name>I0H8F6_ACTM4</name>
<dbReference type="EMBL" id="AP012319">
    <property type="protein sequence ID" value="BAL89293.1"/>
    <property type="molecule type" value="Genomic_DNA"/>
</dbReference>
<accession>I0H8F6</accession>
<keyword evidence="1" id="KW-0472">Membrane</keyword>
<evidence type="ECO:0000256" key="2">
    <source>
        <dbReference type="SAM" id="SignalP"/>
    </source>
</evidence>
<feature type="transmembrane region" description="Helical" evidence="1">
    <location>
        <begin position="88"/>
        <end position="110"/>
    </location>
</feature>
<gene>
    <name evidence="3" type="ordered locus">AMIS_40730</name>
</gene>
<keyword evidence="2" id="KW-0732">Signal</keyword>
<keyword evidence="1" id="KW-0812">Transmembrane</keyword>
<feature type="chain" id="PRO_5038856842" description="Integral membrane protein" evidence="2">
    <location>
        <begin position="22"/>
        <end position="113"/>
    </location>
</feature>
<evidence type="ECO:0000313" key="3">
    <source>
        <dbReference type="EMBL" id="BAL89293.1"/>
    </source>
</evidence>
<dbReference type="HOGENOM" id="CLU_2128126_0_0_11"/>
<evidence type="ECO:0000256" key="1">
    <source>
        <dbReference type="SAM" id="Phobius"/>
    </source>
</evidence>
<dbReference type="STRING" id="512565.AMIS_40730"/>
<dbReference type="KEGG" id="ams:AMIS_40730"/>
<dbReference type="PATRIC" id="fig|512565.3.peg.4058"/>
<evidence type="ECO:0008006" key="5">
    <source>
        <dbReference type="Google" id="ProtNLM"/>
    </source>
</evidence>
<dbReference type="RefSeq" id="WP_014444187.1">
    <property type="nucleotide sequence ID" value="NC_017093.1"/>
</dbReference>
<sequence>MITRAYLALLGWYLAAATVPALLFQEHPDNPGYTEVSGAVRSCEGDWGCPKVIEASDIFGTVVLWTSPSLLVSVPLCWYLVRKWKRPGSAAFTAAIGGWIALCFAAWLYAELR</sequence>
<dbReference type="AlphaFoldDB" id="I0H8F6"/>
<reference evidence="3 4" key="1">
    <citation type="submission" date="2012-02" db="EMBL/GenBank/DDBJ databases">
        <title>Complete genome sequence of Actinoplanes missouriensis 431 (= NBRC 102363).</title>
        <authorList>
            <person name="Ohnishi Y."/>
            <person name="Ishikawa J."/>
            <person name="Sekine M."/>
            <person name="Hosoyama A."/>
            <person name="Harada T."/>
            <person name="Narita H."/>
            <person name="Hata T."/>
            <person name="Konno Y."/>
            <person name="Tutikane K."/>
            <person name="Fujita N."/>
            <person name="Horinouchi S."/>
            <person name="Hayakawa M."/>
        </authorList>
    </citation>
    <scope>NUCLEOTIDE SEQUENCE [LARGE SCALE GENOMIC DNA]</scope>
    <source>
        <strain evidence="4">ATCC 14538 / DSM 43046 / CBS 188.64 / JCM 3121 / NBRC 102363 / NCIMB 12654 / NRRL B-3342 / UNCC 431</strain>
    </source>
</reference>
<keyword evidence="4" id="KW-1185">Reference proteome</keyword>
<dbReference type="Proteomes" id="UP000007882">
    <property type="component" value="Chromosome"/>
</dbReference>